<dbReference type="AlphaFoldDB" id="A0A0C2MIH4"/>
<name>A0A0C2MIH4_THEKT</name>
<evidence type="ECO:0000313" key="1">
    <source>
        <dbReference type="EMBL" id="KII64135.1"/>
    </source>
</evidence>
<proteinExistence type="predicted"/>
<reference evidence="1 2" key="1">
    <citation type="journal article" date="2014" name="Genome Biol. Evol.">
        <title>The genome of the myxosporean Thelohanellus kitauei shows adaptations to nutrient acquisition within its fish host.</title>
        <authorList>
            <person name="Yang Y."/>
            <person name="Xiong J."/>
            <person name="Zhou Z."/>
            <person name="Huo F."/>
            <person name="Miao W."/>
            <person name="Ran C."/>
            <person name="Liu Y."/>
            <person name="Zhang J."/>
            <person name="Feng J."/>
            <person name="Wang M."/>
            <person name="Wang M."/>
            <person name="Wang L."/>
            <person name="Yao B."/>
        </authorList>
    </citation>
    <scope>NUCLEOTIDE SEQUENCE [LARGE SCALE GENOMIC DNA]</scope>
    <source>
        <strain evidence="1">Wuqing</strain>
    </source>
</reference>
<dbReference type="Proteomes" id="UP000031668">
    <property type="component" value="Unassembled WGS sequence"/>
</dbReference>
<accession>A0A0C2MIH4</accession>
<comment type="caution">
    <text evidence="1">The sequence shown here is derived from an EMBL/GenBank/DDBJ whole genome shotgun (WGS) entry which is preliminary data.</text>
</comment>
<evidence type="ECO:0000313" key="2">
    <source>
        <dbReference type="Proteomes" id="UP000031668"/>
    </source>
</evidence>
<dbReference type="EMBL" id="JWZT01004432">
    <property type="protein sequence ID" value="KII64135.1"/>
    <property type="molecule type" value="Genomic_DNA"/>
</dbReference>
<sequence length="99" mass="11558">MLKIESFCKIIVNKKLMRIGKQSQQLFPQSFSERLYLAALNSFFRLSTPWAVEDKGEISKRLVVDESYSKFLPDITLRHRHDLRLVKGASKTTIKLPYI</sequence>
<protein>
    <submittedName>
        <fullName evidence="1">Uncharacterized protein</fullName>
    </submittedName>
</protein>
<gene>
    <name evidence="1" type="ORF">RF11_05142</name>
</gene>
<keyword evidence="2" id="KW-1185">Reference proteome</keyword>
<organism evidence="1 2">
    <name type="scientific">Thelohanellus kitauei</name>
    <name type="common">Myxosporean</name>
    <dbReference type="NCBI Taxonomy" id="669202"/>
    <lineage>
        <taxon>Eukaryota</taxon>
        <taxon>Metazoa</taxon>
        <taxon>Cnidaria</taxon>
        <taxon>Myxozoa</taxon>
        <taxon>Myxosporea</taxon>
        <taxon>Bivalvulida</taxon>
        <taxon>Platysporina</taxon>
        <taxon>Myxobolidae</taxon>
        <taxon>Thelohanellus</taxon>
    </lineage>
</organism>